<gene>
    <name evidence="2" type="ORF">HO133_000537</name>
</gene>
<sequence>MLLFALIPLSVLLSLSTSTLLIDYSAPSPISALGECQLEGNFHRDYIACPGNSSIYIKTGTDPDGKPALHYHRDPRFRRAEVKGAGAYAANKHYYVGYEFRLGNVHEHLAVFQWKNAYDETDSSTYQDAPFFLAFSEVLPTRFSIGYNPPGGKNTYLWSDGSDFSTNTTHNVALAWDTMSGGNSKLEMWLDGTKVLEKDGLTLWTGKCYTKYGIYGGEQGDHDPEGHSNVFDSYVYGVQVSDASLAEVAEYSGLGS</sequence>
<dbReference type="RefSeq" id="XP_037152911.1">
    <property type="nucleotide sequence ID" value="XM_037291476.1"/>
</dbReference>
<dbReference type="InterPro" id="IPR025975">
    <property type="entry name" value="Polysacc_lyase"/>
</dbReference>
<dbReference type="Proteomes" id="UP000593566">
    <property type="component" value="Unassembled WGS sequence"/>
</dbReference>
<evidence type="ECO:0000313" key="3">
    <source>
        <dbReference type="Proteomes" id="UP000593566"/>
    </source>
</evidence>
<dbReference type="GeneID" id="59328956"/>
<name>A0A8H6CHP3_9LECA</name>
<keyword evidence="1" id="KW-0732">Signal</keyword>
<proteinExistence type="predicted"/>
<organism evidence="2 3">
    <name type="scientific">Letharia lupina</name>
    <dbReference type="NCBI Taxonomy" id="560253"/>
    <lineage>
        <taxon>Eukaryota</taxon>
        <taxon>Fungi</taxon>
        <taxon>Dikarya</taxon>
        <taxon>Ascomycota</taxon>
        <taxon>Pezizomycotina</taxon>
        <taxon>Lecanoromycetes</taxon>
        <taxon>OSLEUM clade</taxon>
        <taxon>Lecanoromycetidae</taxon>
        <taxon>Lecanorales</taxon>
        <taxon>Lecanorineae</taxon>
        <taxon>Parmeliaceae</taxon>
        <taxon>Letharia</taxon>
    </lineage>
</organism>
<feature type="chain" id="PRO_5034354513" evidence="1">
    <location>
        <begin position="19"/>
        <end position="256"/>
    </location>
</feature>
<keyword evidence="3" id="KW-1185">Reference proteome</keyword>
<evidence type="ECO:0000256" key="1">
    <source>
        <dbReference type="SAM" id="SignalP"/>
    </source>
</evidence>
<feature type="signal peptide" evidence="1">
    <location>
        <begin position="1"/>
        <end position="18"/>
    </location>
</feature>
<reference evidence="2 3" key="1">
    <citation type="journal article" date="2020" name="Genomics">
        <title>Complete, high-quality genomes from long-read metagenomic sequencing of two wolf lichen thalli reveals enigmatic genome architecture.</title>
        <authorList>
            <person name="McKenzie S.K."/>
            <person name="Walston R.F."/>
            <person name="Allen J.L."/>
        </authorList>
    </citation>
    <scope>NUCLEOTIDE SEQUENCE [LARGE SCALE GENOMIC DNA]</scope>
    <source>
        <strain evidence="2">WasteWater1</strain>
    </source>
</reference>
<dbReference type="Gene3D" id="2.60.120.200">
    <property type="match status" value="1"/>
</dbReference>
<protein>
    <submittedName>
        <fullName evidence="2">Uncharacterized protein</fullName>
    </submittedName>
</protein>
<accession>A0A8H6CHP3</accession>
<dbReference type="Pfam" id="PF14099">
    <property type="entry name" value="Polysacc_lyase"/>
    <property type="match status" value="1"/>
</dbReference>
<comment type="caution">
    <text evidence="2">The sequence shown here is derived from an EMBL/GenBank/DDBJ whole genome shotgun (WGS) entry which is preliminary data.</text>
</comment>
<dbReference type="AlphaFoldDB" id="A0A8H6CHP3"/>
<dbReference type="EMBL" id="JACCJB010000010">
    <property type="protein sequence ID" value="KAF6223694.1"/>
    <property type="molecule type" value="Genomic_DNA"/>
</dbReference>
<evidence type="ECO:0000313" key="2">
    <source>
        <dbReference type="EMBL" id="KAF6223694.1"/>
    </source>
</evidence>